<evidence type="ECO:0000313" key="5">
    <source>
        <dbReference type="Proteomes" id="UP000085678"/>
    </source>
</evidence>
<dbReference type="PROSITE" id="PS50088">
    <property type="entry name" value="ANK_REPEAT"/>
    <property type="match status" value="1"/>
</dbReference>
<accession>A0A1S3HC75</accession>
<sequence length="248" mass="27712">MDLLLCTWPANTTTQKLLKHLSQRCNTNIQCSFGWTAIHYAAINSHLDVVTALLSAGCDIEITDNDGHRAGDLATNMEIRTLLLGDEAMEIIKLKQAANLEARITIAKTEEKNKAKTSVQSKSGKTSKKGSNVAMNTKKAGKIPNDKKDDSKGDKSSSDPQLLVEFLQKCMAAMEELEPTDQVHFQMQVLELLDIEKMDDSQEKSAKLVDNLENVEKYLDMRFCGEEMPPMITDCYNMIDLMKTMFQG</sequence>
<dbReference type="Pfam" id="PF12796">
    <property type="entry name" value="Ank_2"/>
    <property type="match status" value="1"/>
</dbReference>
<dbReference type="PANTHER" id="PTHR24171">
    <property type="entry name" value="ANKYRIN REPEAT DOMAIN-CONTAINING PROTEIN 39-RELATED"/>
    <property type="match status" value="1"/>
</dbReference>
<dbReference type="KEGG" id="lak:106153982"/>
<organism evidence="5 6">
    <name type="scientific">Lingula anatina</name>
    <name type="common">Brachiopod</name>
    <name type="synonym">Lingula unguis</name>
    <dbReference type="NCBI Taxonomy" id="7574"/>
    <lineage>
        <taxon>Eukaryota</taxon>
        <taxon>Metazoa</taxon>
        <taxon>Spiralia</taxon>
        <taxon>Lophotrochozoa</taxon>
        <taxon>Brachiopoda</taxon>
        <taxon>Linguliformea</taxon>
        <taxon>Lingulata</taxon>
        <taxon>Lingulida</taxon>
        <taxon>Linguloidea</taxon>
        <taxon>Lingulidae</taxon>
        <taxon>Lingula</taxon>
    </lineage>
</organism>
<dbReference type="SMART" id="SM00248">
    <property type="entry name" value="ANK"/>
    <property type="match status" value="1"/>
</dbReference>
<feature type="region of interest" description="Disordered" evidence="4">
    <location>
        <begin position="112"/>
        <end position="159"/>
    </location>
</feature>
<dbReference type="InParanoid" id="A0A1S3HC75"/>
<dbReference type="SUPFAM" id="SSF48403">
    <property type="entry name" value="Ankyrin repeat"/>
    <property type="match status" value="1"/>
</dbReference>
<dbReference type="GeneID" id="106153982"/>
<dbReference type="Gene3D" id="1.25.40.20">
    <property type="entry name" value="Ankyrin repeat-containing domain"/>
    <property type="match status" value="1"/>
</dbReference>
<dbReference type="Proteomes" id="UP000085678">
    <property type="component" value="Unplaced"/>
</dbReference>
<dbReference type="PROSITE" id="PS50297">
    <property type="entry name" value="ANK_REP_REGION"/>
    <property type="match status" value="1"/>
</dbReference>
<name>A0A1S3HC75_LINAN</name>
<dbReference type="OrthoDB" id="539213at2759"/>
<dbReference type="RefSeq" id="XP_013383600.1">
    <property type="nucleotide sequence ID" value="XM_013528146.1"/>
</dbReference>
<proteinExistence type="predicted"/>
<dbReference type="InterPro" id="IPR002110">
    <property type="entry name" value="Ankyrin_rpt"/>
</dbReference>
<keyword evidence="1" id="KW-0677">Repeat</keyword>
<reference evidence="6" key="1">
    <citation type="submission" date="2025-08" db="UniProtKB">
        <authorList>
            <consortium name="RefSeq"/>
        </authorList>
    </citation>
    <scope>IDENTIFICATION</scope>
    <source>
        <tissue evidence="6">Gonads</tissue>
    </source>
</reference>
<evidence type="ECO:0000313" key="6">
    <source>
        <dbReference type="RefSeq" id="XP_013383600.1"/>
    </source>
</evidence>
<evidence type="ECO:0000256" key="4">
    <source>
        <dbReference type="SAM" id="MobiDB-lite"/>
    </source>
</evidence>
<dbReference type="InterPro" id="IPR036770">
    <property type="entry name" value="Ankyrin_rpt-contain_sf"/>
</dbReference>
<keyword evidence="5" id="KW-1185">Reference proteome</keyword>
<feature type="compositionally biased region" description="Basic and acidic residues" evidence="4">
    <location>
        <begin position="144"/>
        <end position="157"/>
    </location>
</feature>
<evidence type="ECO:0000256" key="3">
    <source>
        <dbReference type="PROSITE-ProRule" id="PRU00023"/>
    </source>
</evidence>
<dbReference type="AlphaFoldDB" id="A0A1S3HC75"/>
<evidence type="ECO:0000256" key="2">
    <source>
        <dbReference type="ARBA" id="ARBA00023043"/>
    </source>
</evidence>
<keyword evidence="2 3" id="KW-0040">ANK repeat</keyword>
<protein>
    <submittedName>
        <fullName evidence="6">Uncharacterized protein LOC106153982</fullName>
    </submittedName>
</protein>
<gene>
    <name evidence="6" type="primary">LOC106153982</name>
</gene>
<evidence type="ECO:0000256" key="1">
    <source>
        <dbReference type="ARBA" id="ARBA00022737"/>
    </source>
</evidence>
<feature type="repeat" description="ANK" evidence="3">
    <location>
        <begin position="33"/>
        <end position="65"/>
    </location>
</feature>